<accession>A0ABP0UDM4</accession>
<dbReference type="Proteomes" id="UP001497512">
    <property type="component" value="Chromosome 3"/>
</dbReference>
<dbReference type="EMBL" id="OZ019895">
    <property type="protein sequence ID" value="CAK9219397.1"/>
    <property type="molecule type" value="Genomic_DNA"/>
</dbReference>
<evidence type="ECO:0000313" key="2">
    <source>
        <dbReference type="EMBL" id="CAK9219397.1"/>
    </source>
</evidence>
<proteinExistence type="predicted"/>
<organism evidence="2 3">
    <name type="scientific">Sphagnum troendelagicum</name>
    <dbReference type="NCBI Taxonomy" id="128251"/>
    <lineage>
        <taxon>Eukaryota</taxon>
        <taxon>Viridiplantae</taxon>
        <taxon>Streptophyta</taxon>
        <taxon>Embryophyta</taxon>
        <taxon>Bryophyta</taxon>
        <taxon>Sphagnophytina</taxon>
        <taxon>Sphagnopsida</taxon>
        <taxon>Sphagnales</taxon>
        <taxon>Sphagnaceae</taxon>
        <taxon>Sphagnum</taxon>
    </lineage>
</organism>
<gene>
    <name evidence="2" type="ORF">CSSPTR1EN2_LOCUS14466</name>
</gene>
<feature type="compositionally biased region" description="Acidic residues" evidence="1">
    <location>
        <begin position="87"/>
        <end position="107"/>
    </location>
</feature>
<reference evidence="2" key="1">
    <citation type="submission" date="2024-02" db="EMBL/GenBank/DDBJ databases">
        <authorList>
            <consortium name="ELIXIR-Norway"/>
            <consortium name="Elixir Norway"/>
        </authorList>
    </citation>
    <scope>NUCLEOTIDE SEQUENCE</scope>
</reference>
<name>A0ABP0UDM4_9BRYO</name>
<protein>
    <submittedName>
        <fullName evidence="2">Uncharacterized protein</fullName>
    </submittedName>
</protein>
<evidence type="ECO:0000256" key="1">
    <source>
        <dbReference type="SAM" id="MobiDB-lite"/>
    </source>
</evidence>
<keyword evidence="3" id="KW-1185">Reference proteome</keyword>
<feature type="region of interest" description="Disordered" evidence="1">
    <location>
        <begin position="87"/>
        <end position="110"/>
    </location>
</feature>
<sequence length="134" mass="14554">MGSWEELAGLKQMIKKGWTKCGMGKIHEAEFQAKALSECLTRGLLVLKAAEEDTTAGPEGDIEVLAHMEQASLAGVMEACLDDQFDVPSDIDLDGSDSEEDGSDGEDYNSVVRSTSPVLRRWLKAIGLVVPYHI</sequence>
<evidence type="ECO:0000313" key="3">
    <source>
        <dbReference type="Proteomes" id="UP001497512"/>
    </source>
</evidence>